<dbReference type="AlphaFoldDB" id="A0A978VE45"/>
<gene>
    <name evidence="3" type="ORF">FEM48_Zijuj05G0092900</name>
</gene>
<comment type="caution">
    <text evidence="3">The sequence shown here is derived from an EMBL/GenBank/DDBJ whole genome shotgun (WGS) entry which is preliminary data.</text>
</comment>
<accession>A0A978VE45</accession>
<proteinExistence type="predicted"/>
<sequence length="165" mass="18598">MVSQRKQGPFLVLGFISFTSSLGAPDSITSFTLEDNEFWLHHLFGLLFQFVGAGYSFYLTFPENKLWFPTILIFVIGTIKCTERTAALYLASLDCFEATALPKPYPGLDYEEAVAIYSTTSTRSDGSHLSCIFPIPKLQGTYCRLHFELQISSIKPGILSKEKFW</sequence>
<evidence type="ECO:0000259" key="2">
    <source>
        <dbReference type="Pfam" id="PF13968"/>
    </source>
</evidence>
<dbReference type="EMBL" id="JAEACU010000005">
    <property type="protein sequence ID" value="KAH7528634.1"/>
    <property type="molecule type" value="Genomic_DNA"/>
</dbReference>
<name>A0A978VE45_ZIZJJ</name>
<organism evidence="3 4">
    <name type="scientific">Ziziphus jujuba var. spinosa</name>
    <dbReference type="NCBI Taxonomy" id="714518"/>
    <lineage>
        <taxon>Eukaryota</taxon>
        <taxon>Viridiplantae</taxon>
        <taxon>Streptophyta</taxon>
        <taxon>Embryophyta</taxon>
        <taxon>Tracheophyta</taxon>
        <taxon>Spermatophyta</taxon>
        <taxon>Magnoliopsida</taxon>
        <taxon>eudicotyledons</taxon>
        <taxon>Gunneridae</taxon>
        <taxon>Pentapetalae</taxon>
        <taxon>rosids</taxon>
        <taxon>fabids</taxon>
        <taxon>Rosales</taxon>
        <taxon>Rhamnaceae</taxon>
        <taxon>Paliureae</taxon>
        <taxon>Ziziphus</taxon>
    </lineage>
</organism>
<dbReference type="InterPro" id="IPR025315">
    <property type="entry name" value="DUF4220"/>
</dbReference>
<keyword evidence="1" id="KW-1133">Transmembrane helix</keyword>
<feature type="transmembrane region" description="Helical" evidence="1">
    <location>
        <begin position="39"/>
        <end position="61"/>
    </location>
</feature>
<dbReference type="Proteomes" id="UP000813462">
    <property type="component" value="Unassembled WGS sequence"/>
</dbReference>
<dbReference type="PANTHER" id="PTHR31325">
    <property type="entry name" value="OS01G0798800 PROTEIN-RELATED"/>
    <property type="match status" value="1"/>
</dbReference>
<dbReference type="Pfam" id="PF13968">
    <property type="entry name" value="DUF4220"/>
    <property type="match status" value="1"/>
</dbReference>
<evidence type="ECO:0000313" key="4">
    <source>
        <dbReference type="Proteomes" id="UP000813462"/>
    </source>
</evidence>
<keyword evidence="1" id="KW-0812">Transmembrane</keyword>
<evidence type="ECO:0000313" key="3">
    <source>
        <dbReference type="EMBL" id="KAH7528634.1"/>
    </source>
</evidence>
<evidence type="ECO:0000256" key="1">
    <source>
        <dbReference type="SAM" id="Phobius"/>
    </source>
</evidence>
<protein>
    <recommendedName>
        <fullName evidence="2">DUF4220 domain-containing protein</fullName>
    </recommendedName>
</protein>
<reference evidence="3" key="1">
    <citation type="journal article" date="2021" name="Front. Plant Sci.">
        <title>Chromosome-Scale Genome Assembly for Chinese Sour Jujube and Insights Into Its Genome Evolution and Domestication Signature.</title>
        <authorList>
            <person name="Shen L.-Y."/>
            <person name="Luo H."/>
            <person name="Wang X.-L."/>
            <person name="Wang X.-M."/>
            <person name="Qiu X.-J."/>
            <person name="Liu H."/>
            <person name="Zhou S.-S."/>
            <person name="Jia K.-H."/>
            <person name="Nie S."/>
            <person name="Bao Y.-T."/>
            <person name="Zhang R.-G."/>
            <person name="Yun Q.-Z."/>
            <person name="Chai Y.-H."/>
            <person name="Lu J.-Y."/>
            <person name="Li Y."/>
            <person name="Zhao S.-W."/>
            <person name="Mao J.-F."/>
            <person name="Jia S.-G."/>
            <person name="Mao Y.-M."/>
        </authorList>
    </citation>
    <scope>NUCLEOTIDE SEQUENCE</scope>
    <source>
        <strain evidence="3">AT0</strain>
        <tissue evidence="3">Leaf</tissue>
    </source>
</reference>
<keyword evidence="1" id="KW-0472">Membrane</keyword>
<feature type="domain" description="DUF4220" evidence="2">
    <location>
        <begin position="21"/>
        <end position="115"/>
    </location>
</feature>